<gene>
    <name evidence="2" type="ORF">chiPu_0032458</name>
</gene>
<sequence length="122" mass="13191">SLWEWSSWLEEAARAQFSRRSGPEWSGRGRGQGQAVGARRSREGPGGSGREKRTEGRGGRDRRGEPEAAALGARQAHGASRCTCDARSRELSEEAEPEQPPLPEGWRPPSGCTSCGCCTVPR</sequence>
<name>A0A401U079_CHIPU</name>
<dbReference type="EMBL" id="BEZZ01237370">
    <property type="protein sequence ID" value="GCC48298.1"/>
    <property type="molecule type" value="Genomic_DNA"/>
</dbReference>
<organism evidence="2 3">
    <name type="scientific">Chiloscyllium punctatum</name>
    <name type="common">Brownbanded bambooshark</name>
    <name type="synonym">Hemiscyllium punctatum</name>
    <dbReference type="NCBI Taxonomy" id="137246"/>
    <lineage>
        <taxon>Eukaryota</taxon>
        <taxon>Metazoa</taxon>
        <taxon>Chordata</taxon>
        <taxon>Craniata</taxon>
        <taxon>Vertebrata</taxon>
        <taxon>Chondrichthyes</taxon>
        <taxon>Elasmobranchii</taxon>
        <taxon>Galeomorphii</taxon>
        <taxon>Galeoidea</taxon>
        <taxon>Orectolobiformes</taxon>
        <taxon>Hemiscylliidae</taxon>
        <taxon>Chiloscyllium</taxon>
    </lineage>
</organism>
<dbReference type="Proteomes" id="UP000287033">
    <property type="component" value="Unassembled WGS sequence"/>
</dbReference>
<feature type="region of interest" description="Disordered" evidence="1">
    <location>
        <begin position="13"/>
        <end position="113"/>
    </location>
</feature>
<dbReference type="AlphaFoldDB" id="A0A401U079"/>
<proteinExistence type="predicted"/>
<feature type="non-terminal residue" evidence="2">
    <location>
        <position position="1"/>
    </location>
</feature>
<reference evidence="2 3" key="1">
    <citation type="journal article" date="2018" name="Nat. Ecol. Evol.">
        <title>Shark genomes provide insights into elasmobranch evolution and the origin of vertebrates.</title>
        <authorList>
            <person name="Hara Y"/>
            <person name="Yamaguchi K"/>
            <person name="Onimaru K"/>
            <person name="Kadota M"/>
            <person name="Koyanagi M"/>
            <person name="Keeley SD"/>
            <person name="Tatsumi K"/>
            <person name="Tanaka K"/>
            <person name="Motone F"/>
            <person name="Kageyama Y"/>
            <person name="Nozu R"/>
            <person name="Adachi N"/>
            <person name="Nishimura O"/>
            <person name="Nakagawa R"/>
            <person name="Tanegashima C"/>
            <person name="Kiyatake I"/>
            <person name="Matsumoto R"/>
            <person name="Murakumo K"/>
            <person name="Nishida K"/>
            <person name="Terakita A"/>
            <person name="Kuratani S"/>
            <person name="Sato K"/>
            <person name="Hyodo S Kuraku.S."/>
        </authorList>
    </citation>
    <scope>NUCLEOTIDE SEQUENCE [LARGE SCALE GENOMIC DNA]</scope>
</reference>
<evidence type="ECO:0000313" key="2">
    <source>
        <dbReference type="EMBL" id="GCC48298.1"/>
    </source>
</evidence>
<accession>A0A401U079</accession>
<feature type="compositionally biased region" description="Basic and acidic residues" evidence="1">
    <location>
        <begin position="49"/>
        <end position="66"/>
    </location>
</feature>
<feature type="compositionally biased region" description="Low complexity" evidence="1">
    <location>
        <begin position="67"/>
        <end position="79"/>
    </location>
</feature>
<comment type="caution">
    <text evidence="2">The sequence shown here is derived from an EMBL/GenBank/DDBJ whole genome shotgun (WGS) entry which is preliminary data.</text>
</comment>
<evidence type="ECO:0000313" key="3">
    <source>
        <dbReference type="Proteomes" id="UP000287033"/>
    </source>
</evidence>
<keyword evidence="3" id="KW-1185">Reference proteome</keyword>
<protein>
    <submittedName>
        <fullName evidence="2">Uncharacterized protein</fullName>
    </submittedName>
</protein>
<evidence type="ECO:0000256" key="1">
    <source>
        <dbReference type="SAM" id="MobiDB-lite"/>
    </source>
</evidence>